<gene>
    <name evidence="1" type="ORF">SLS63_011792</name>
</gene>
<keyword evidence="2" id="KW-1185">Reference proteome</keyword>
<evidence type="ECO:0000313" key="2">
    <source>
        <dbReference type="Proteomes" id="UP001430848"/>
    </source>
</evidence>
<name>A0ABR1NT29_DIAER</name>
<evidence type="ECO:0000313" key="1">
    <source>
        <dbReference type="EMBL" id="KAK7714390.1"/>
    </source>
</evidence>
<sequence length="346" mass="39280">MALQGWQHLMNAGRAGGYGPNQIPDFSRATTEFFDYAAQHWPRWQAGQRFPCEIQPEIWGNVFDWAGWPDEPLWDSTRIFMYPLTIQGHFDGGNSAPEGSAEPVIAPGDYRVIFTDAGVYLGVRYASYNTQECSSRQPQLDNGTLYMPGMDESKPEVDDRGFYHFEWNPPSDNTSEPPAEDLALMNCRNALVVVNRTYQVSCESLRNPDTDYLDYHIAVTGTGGEGYHANGWCKGIINNIYRYCGWWFNLKGDVACSTSNATLATFFMDSSIRGDFINHVSGTEMYFTLRKPWYEPDNMHECIAKGIQRGSCASEGIMPTYPVVCRRKDWNDIELSEWDWSNFGDA</sequence>
<protein>
    <submittedName>
        <fullName evidence="1">Uncharacterized protein</fullName>
    </submittedName>
</protein>
<accession>A0ABR1NT29</accession>
<dbReference type="Proteomes" id="UP001430848">
    <property type="component" value="Unassembled WGS sequence"/>
</dbReference>
<dbReference type="EMBL" id="JAKNSF020000118">
    <property type="protein sequence ID" value="KAK7714390.1"/>
    <property type="molecule type" value="Genomic_DNA"/>
</dbReference>
<proteinExistence type="predicted"/>
<comment type="caution">
    <text evidence="1">The sequence shown here is derived from an EMBL/GenBank/DDBJ whole genome shotgun (WGS) entry which is preliminary data.</text>
</comment>
<reference evidence="1 2" key="1">
    <citation type="submission" date="2024-02" db="EMBL/GenBank/DDBJ databases">
        <title>De novo assembly and annotation of 12 fungi associated with fruit tree decline syndrome in Ontario, Canada.</title>
        <authorList>
            <person name="Sulman M."/>
            <person name="Ellouze W."/>
            <person name="Ilyukhin E."/>
        </authorList>
    </citation>
    <scope>NUCLEOTIDE SEQUENCE [LARGE SCALE GENOMIC DNA]</scope>
    <source>
        <strain evidence="1 2">M169</strain>
    </source>
</reference>
<organism evidence="1 2">
    <name type="scientific">Diaporthe eres</name>
    <name type="common">Phomopsis oblonga</name>
    <dbReference type="NCBI Taxonomy" id="83184"/>
    <lineage>
        <taxon>Eukaryota</taxon>
        <taxon>Fungi</taxon>
        <taxon>Dikarya</taxon>
        <taxon>Ascomycota</taxon>
        <taxon>Pezizomycotina</taxon>
        <taxon>Sordariomycetes</taxon>
        <taxon>Sordariomycetidae</taxon>
        <taxon>Diaporthales</taxon>
        <taxon>Diaporthaceae</taxon>
        <taxon>Diaporthe</taxon>
        <taxon>Diaporthe eres species complex</taxon>
    </lineage>
</organism>